<evidence type="ECO:0000256" key="4">
    <source>
        <dbReference type="ARBA" id="ARBA00023098"/>
    </source>
</evidence>
<dbReference type="AlphaFoldDB" id="A0AAV4D1V3"/>
<dbReference type="InterPro" id="IPR029058">
    <property type="entry name" value="AB_hydrolase_fold"/>
</dbReference>
<reference evidence="10 11" key="1">
    <citation type="journal article" date="2021" name="Elife">
        <title>Chloroplast acquisition without the gene transfer in kleptoplastic sea slugs, Plakobranchus ocellatus.</title>
        <authorList>
            <person name="Maeda T."/>
            <person name="Takahashi S."/>
            <person name="Yoshida T."/>
            <person name="Shimamura S."/>
            <person name="Takaki Y."/>
            <person name="Nagai Y."/>
            <person name="Toyoda A."/>
            <person name="Suzuki Y."/>
            <person name="Arimoto A."/>
            <person name="Ishii H."/>
            <person name="Satoh N."/>
            <person name="Nishiyama T."/>
            <person name="Hasebe M."/>
            <person name="Maruyama T."/>
            <person name="Minagawa J."/>
            <person name="Obokata J."/>
            <person name="Shigenobu S."/>
        </authorList>
    </citation>
    <scope>NUCLEOTIDE SEQUENCE [LARGE SCALE GENOMIC DNA]</scope>
</reference>
<evidence type="ECO:0000256" key="8">
    <source>
        <dbReference type="SAM" id="SignalP"/>
    </source>
</evidence>
<dbReference type="InterPro" id="IPR000073">
    <property type="entry name" value="AB_hydrolase_1"/>
</dbReference>
<protein>
    <recommendedName>
        <fullName evidence="6">Lipase</fullName>
    </recommendedName>
</protein>
<sequence>MPRWITLVGLQTIVCLANIRAMPRREAVKLWKPATSPGFALPDRVKRGAIETMTVTEVNPEVNMNVTQLITSKGYPCENYWLTTKDGYILNMQRIPHRPFEEHVKKDRPVALLLHGLFTSSAIYLLNRVKSSLGFLLADAGVDVWLGNSRGNIYSTNHTTLDPKQAAFWDFSWDEMAKYDLPAMVEFIINKTGQKQIYYVGYSQGTTIGFAAFSQNADLASKIRHFIALAPVGRVGKITSALRSLLPYISHVKRFFYLIGHGGIDISRDLSHNLASHVGHPLDQRLCEKLAYLLFGFNPSSFNRSRFDIYLAQMPAGTSVRNLLHWAQAAKDGEFQHFNWGTPEANLEKYGQTSPPQYYPRQIKLPIAIFRGGHDTLADPEDIDWLLPQINVTHDISVEYFNHLDFVTGMDAPDKIYKQVISIVANTSVEVRNN</sequence>
<feature type="active site" description="Charge relay system" evidence="7">
    <location>
        <position position="375"/>
    </location>
</feature>
<feature type="signal peptide" evidence="8">
    <location>
        <begin position="1"/>
        <end position="21"/>
    </location>
</feature>
<keyword evidence="2 8" id="KW-0732">Signal</keyword>
<dbReference type="GO" id="GO:0016042">
    <property type="term" value="P:lipid catabolic process"/>
    <property type="evidence" value="ECO:0007669"/>
    <property type="project" value="UniProtKB-KW"/>
</dbReference>
<organism evidence="10 11">
    <name type="scientific">Plakobranchus ocellatus</name>
    <dbReference type="NCBI Taxonomy" id="259542"/>
    <lineage>
        <taxon>Eukaryota</taxon>
        <taxon>Metazoa</taxon>
        <taxon>Spiralia</taxon>
        <taxon>Lophotrochozoa</taxon>
        <taxon>Mollusca</taxon>
        <taxon>Gastropoda</taxon>
        <taxon>Heterobranchia</taxon>
        <taxon>Euthyneura</taxon>
        <taxon>Panpulmonata</taxon>
        <taxon>Sacoglossa</taxon>
        <taxon>Placobranchoidea</taxon>
        <taxon>Plakobranchidae</taxon>
        <taxon>Plakobranchus</taxon>
    </lineage>
</organism>
<evidence type="ECO:0000259" key="9">
    <source>
        <dbReference type="Pfam" id="PF00561"/>
    </source>
</evidence>
<name>A0AAV4D1V3_9GAST</name>
<evidence type="ECO:0000256" key="7">
    <source>
        <dbReference type="PIRSR" id="PIRSR000862-1"/>
    </source>
</evidence>
<evidence type="ECO:0000313" key="11">
    <source>
        <dbReference type="Proteomes" id="UP000735302"/>
    </source>
</evidence>
<dbReference type="PIRSF" id="PIRSF000862">
    <property type="entry name" value="Steryl_ester_lip"/>
    <property type="match status" value="1"/>
</dbReference>
<keyword evidence="11" id="KW-1185">Reference proteome</keyword>
<comment type="caution">
    <text evidence="10">The sequence shown here is derived from an EMBL/GenBank/DDBJ whole genome shotgun (WGS) entry which is preliminary data.</text>
</comment>
<dbReference type="FunFam" id="3.40.50.1820:FF:000012">
    <property type="entry name" value="Lipase"/>
    <property type="match status" value="1"/>
</dbReference>
<keyword evidence="4" id="KW-0443">Lipid metabolism</keyword>
<dbReference type="Gene3D" id="3.40.50.1820">
    <property type="entry name" value="alpha/beta hydrolase"/>
    <property type="match status" value="1"/>
</dbReference>
<dbReference type="EMBL" id="BLXT01007309">
    <property type="protein sequence ID" value="GFO38076.1"/>
    <property type="molecule type" value="Genomic_DNA"/>
</dbReference>
<gene>
    <name evidence="10" type="ORF">PoB_006458100</name>
</gene>
<evidence type="ECO:0000313" key="10">
    <source>
        <dbReference type="EMBL" id="GFO38076.1"/>
    </source>
</evidence>
<keyword evidence="5" id="KW-0325">Glycoprotein</keyword>
<evidence type="ECO:0000256" key="3">
    <source>
        <dbReference type="ARBA" id="ARBA00022963"/>
    </source>
</evidence>
<comment type="similarity">
    <text evidence="1 6">Belongs to the AB hydrolase superfamily. Lipase family.</text>
</comment>
<dbReference type="SUPFAM" id="SSF53474">
    <property type="entry name" value="alpha/beta-Hydrolases"/>
    <property type="match status" value="1"/>
</dbReference>
<evidence type="ECO:0000256" key="1">
    <source>
        <dbReference type="ARBA" id="ARBA00010701"/>
    </source>
</evidence>
<keyword evidence="3 6" id="KW-0442">Lipid degradation</keyword>
<evidence type="ECO:0000256" key="5">
    <source>
        <dbReference type="ARBA" id="ARBA00023180"/>
    </source>
</evidence>
<evidence type="ECO:0000256" key="2">
    <source>
        <dbReference type="ARBA" id="ARBA00022729"/>
    </source>
</evidence>
<dbReference type="Proteomes" id="UP000735302">
    <property type="component" value="Unassembled WGS sequence"/>
</dbReference>
<dbReference type="GO" id="GO:0016788">
    <property type="term" value="F:hydrolase activity, acting on ester bonds"/>
    <property type="evidence" value="ECO:0007669"/>
    <property type="project" value="InterPro"/>
</dbReference>
<evidence type="ECO:0000256" key="6">
    <source>
        <dbReference type="PIRNR" id="PIRNR000862"/>
    </source>
</evidence>
<proteinExistence type="inferred from homology"/>
<keyword evidence="6" id="KW-0378">Hydrolase</keyword>
<feature type="domain" description="AB hydrolase-1" evidence="9">
    <location>
        <begin position="112"/>
        <end position="386"/>
    </location>
</feature>
<dbReference type="PANTHER" id="PTHR11005">
    <property type="entry name" value="LYSOSOMAL ACID LIPASE-RELATED"/>
    <property type="match status" value="1"/>
</dbReference>
<feature type="active site" description="Nucleophile" evidence="7">
    <location>
        <position position="203"/>
    </location>
</feature>
<feature type="active site" description="Charge relay system" evidence="7">
    <location>
        <position position="403"/>
    </location>
</feature>
<accession>A0AAV4D1V3</accession>
<dbReference type="InterPro" id="IPR025483">
    <property type="entry name" value="Lipase_euk"/>
</dbReference>
<dbReference type="Pfam" id="PF00561">
    <property type="entry name" value="Abhydrolase_1"/>
    <property type="match status" value="1"/>
</dbReference>
<feature type="chain" id="PRO_5043483980" description="Lipase" evidence="8">
    <location>
        <begin position="22"/>
        <end position="434"/>
    </location>
</feature>